<gene>
    <name evidence="6" type="ORF">D7003_10925</name>
</gene>
<dbReference type="Gene3D" id="2.120.10.10">
    <property type="match status" value="1"/>
</dbReference>
<proteinExistence type="inferred from homology"/>
<dbReference type="CDD" id="cd15482">
    <property type="entry name" value="Sialidase_non-viral"/>
    <property type="match status" value="1"/>
</dbReference>
<dbReference type="SUPFAM" id="SSF50939">
    <property type="entry name" value="Sialidases"/>
    <property type="match status" value="1"/>
</dbReference>
<dbReference type="OrthoDB" id="7294637at2"/>
<dbReference type="Pfam" id="PF13088">
    <property type="entry name" value="BNR_2"/>
    <property type="match status" value="1"/>
</dbReference>
<dbReference type="InterPro" id="IPR026856">
    <property type="entry name" value="Sialidase_fam"/>
</dbReference>
<dbReference type="EC" id="3.2.1.18" evidence="3"/>
<dbReference type="RefSeq" id="WP_123255477.1">
    <property type="nucleotide sequence ID" value="NZ_RBED01000099.1"/>
</dbReference>
<comment type="caution">
    <text evidence="6">The sequence shown here is derived from an EMBL/GenBank/DDBJ whole genome shotgun (WGS) entry which is preliminary data.</text>
</comment>
<evidence type="ECO:0000313" key="6">
    <source>
        <dbReference type="EMBL" id="RNL54674.1"/>
    </source>
</evidence>
<keyword evidence="7" id="KW-1185">Reference proteome</keyword>
<dbReference type="PANTHER" id="PTHR10628:SF30">
    <property type="entry name" value="EXO-ALPHA-SIALIDASE"/>
    <property type="match status" value="1"/>
</dbReference>
<accession>A0A3N0BZF5</accession>
<reference evidence="6 7" key="1">
    <citation type="submission" date="2018-10" db="EMBL/GenBank/DDBJ databases">
        <title>Genome sequencing of Arthrobacter oryzae TNB02.</title>
        <authorList>
            <person name="Cho Y.-J."/>
            <person name="Cho A."/>
            <person name="Kim O.-S."/>
        </authorList>
    </citation>
    <scope>NUCLEOTIDE SEQUENCE [LARGE SCALE GENOMIC DNA]</scope>
    <source>
        <strain evidence="6 7">TNB02</strain>
    </source>
</reference>
<dbReference type="GO" id="GO:0004308">
    <property type="term" value="F:exo-alpha-sialidase activity"/>
    <property type="evidence" value="ECO:0007669"/>
    <property type="project" value="UniProtKB-EC"/>
</dbReference>
<evidence type="ECO:0000256" key="2">
    <source>
        <dbReference type="ARBA" id="ARBA00009348"/>
    </source>
</evidence>
<evidence type="ECO:0000256" key="4">
    <source>
        <dbReference type="SAM" id="MobiDB-lite"/>
    </source>
</evidence>
<evidence type="ECO:0000313" key="7">
    <source>
        <dbReference type="Proteomes" id="UP000273807"/>
    </source>
</evidence>
<dbReference type="GO" id="GO:0006689">
    <property type="term" value="P:ganglioside catabolic process"/>
    <property type="evidence" value="ECO:0007669"/>
    <property type="project" value="TreeGrafter"/>
</dbReference>
<dbReference type="GO" id="GO:0016020">
    <property type="term" value="C:membrane"/>
    <property type="evidence" value="ECO:0007669"/>
    <property type="project" value="TreeGrafter"/>
</dbReference>
<dbReference type="InterPro" id="IPR036278">
    <property type="entry name" value="Sialidase_sf"/>
</dbReference>
<evidence type="ECO:0000256" key="1">
    <source>
        <dbReference type="ARBA" id="ARBA00000427"/>
    </source>
</evidence>
<dbReference type="EMBL" id="RBED01000099">
    <property type="protein sequence ID" value="RNL54674.1"/>
    <property type="molecule type" value="Genomic_DNA"/>
</dbReference>
<dbReference type="GO" id="GO:0005737">
    <property type="term" value="C:cytoplasm"/>
    <property type="evidence" value="ECO:0007669"/>
    <property type="project" value="TreeGrafter"/>
</dbReference>
<feature type="domain" description="Sialidase" evidence="5">
    <location>
        <begin position="66"/>
        <end position="354"/>
    </location>
</feature>
<comment type="similarity">
    <text evidence="2">Belongs to the glycosyl hydrolase 33 family.</text>
</comment>
<comment type="catalytic activity">
    <reaction evidence="1">
        <text>Hydrolysis of alpha-(2-&gt;3)-, alpha-(2-&gt;6)-, alpha-(2-&gt;8)- glycosidic linkages of terminal sialic acid residues in oligosaccharides, glycoproteins, glycolipids, colominic acid and synthetic substrates.</text>
        <dbReference type="EC" id="3.2.1.18"/>
    </reaction>
</comment>
<protein>
    <recommendedName>
        <fullName evidence="3">exo-alpha-sialidase</fullName>
        <ecNumber evidence="3">3.2.1.18</ecNumber>
    </recommendedName>
</protein>
<dbReference type="Proteomes" id="UP000273807">
    <property type="component" value="Unassembled WGS sequence"/>
</dbReference>
<evidence type="ECO:0000256" key="3">
    <source>
        <dbReference type="ARBA" id="ARBA00012733"/>
    </source>
</evidence>
<dbReference type="AlphaFoldDB" id="A0A3N0BZF5"/>
<organism evidence="6 7">
    <name type="scientific">Arthrobacter oryzae</name>
    <dbReference type="NCBI Taxonomy" id="409290"/>
    <lineage>
        <taxon>Bacteria</taxon>
        <taxon>Bacillati</taxon>
        <taxon>Actinomycetota</taxon>
        <taxon>Actinomycetes</taxon>
        <taxon>Micrococcales</taxon>
        <taxon>Micrococcaceae</taxon>
        <taxon>Arthrobacter</taxon>
    </lineage>
</organism>
<dbReference type="GO" id="GO:0009313">
    <property type="term" value="P:oligosaccharide catabolic process"/>
    <property type="evidence" value="ECO:0007669"/>
    <property type="project" value="TreeGrafter"/>
</dbReference>
<dbReference type="PANTHER" id="PTHR10628">
    <property type="entry name" value="SIALIDASE"/>
    <property type="match status" value="1"/>
</dbReference>
<name>A0A3N0BZF5_9MICC</name>
<sequence>MTSHVPNSDTAPVPAAEPCLEHVLAVRGLDGYRQYRIPALAVSVQGTVLAAYDGRPNLDDLPNPIDLLLRRSTDSGRTWGSQQVVRTGSGLNGYGDPSLLVDAETGRIFMFHAAGTQAGFFEAVAGLSPDDAVQHCDISISDDDGLTWQHRRITGQLKEHAAAGITGIFAASGQGVQVHAGPFRGRLVQQFVVLVRGGIMAASAYSDDHGDTWTLGELIGPGPDGQGPNENKVAVLADGRLLLHSRATPRRLAAVSTDGGHSWGPLRPVEDLPDPSDNGSLVRFDGMPTVVSYASRSSDDWLLATNNNDTRLRRNTVLSLSPDNGLTWPAKLVLCPGSSAYSTAARLPDGNIGVLYERQGYREIVFASIPAGQLTSQLTDQLTNQLTSQAPASFNSGTGLVFHMELRSITPGRPTVWQNVGEFHVMAPDAGDWDVQTWKEIGQGYSPETAQIIGTREAQDLNYGPVSPGYKAGDMLAFTGRARNEGSLPASAVRLDGPGTGAFPPADLLPGDEALYFTPTYTVTAADVARGAAEVTYSVQGQYGAATVRRTRTFHFDTATGQVRTGPDPDK</sequence>
<evidence type="ECO:0000259" key="5">
    <source>
        <dbReference type="Pfam" id="PF13088"/>
    </source>
</evidence>
<dbReference type="InterPro" id="IPR011040">
    <property type="entry name" value="Sialidase"/>
</dbReference>
<feature type="region of interest" description="Disordered" evidence="4">
    <location>
        <begin position="254"/>
        <end position="275"/>
    </location>
</feature>